<dbReference type="EMBL" id="MCFC01000015">
    <property type="protein sequence ID" value="ORY31356.1"/>
    <property type="molecule type" value="Genomic_DNA"/>
</dbReference>
<evidence type="ECO:0000313" key="2">
    <source>
        <dbReference type="EMBL" id="ORY31356.1"/>
    </source>
</evidence>
<gene>
    <name evidence="2" type="ORF">BCR39DRAFT_526269</name>
</gene>
<reference evidence="2 3" key="1">
    <citation type="submission" date="2016-07" db="EMBL/GenBank/DDBJ databases">
        <title>Pervasive Adenine N6-methylation of Active Genes in Fungi.</title>
        <authorList>
            <consortium name="DOE Joint Genome Institute"/>
            <person name="Mondo S.J."/>
            <person name="Dannebaum R.O."/>
            <person name="Kuo R.C."/>
            <person name="Labutti K."/>
            <person name="Haridas S."/>
            <person name="Kuo A."/>
            <person name="Salamov A."/>
            <person name="Ahrendt S.R."/>
            <person name="Lipzen A."/>
            <person name="Sullivan W."/>
            <person name="Andreopoulos W.B."/>
            <person name="Clum A."/>
            <person name="Lindquist E."/>
            <person name="Daum C."/>
            <person name="Ramamoorthy G.K."/>
            <person name="Gryganskyi A."/>
            <person name="Culley D."/>
            <person name="Magnuson J.K."/>
            <person name="James T.Y."/>
            <person name="O'Malley M.A."/>
            <person name="Stajich J.E."/>
            <person name="Spatafora J.W."/>
            <person name="Visel A."/>
            <person name="Grigoriev I.V."/>
        </authorList>
    </citation>
    <scope>NUCLEOTIDE SEQUENCE [LARGE SCALE GENOMIC DNA]</scope>
    <source>
        <strain evidence="2 3">68-887.2</strain>
    </source>
</reference>
<dbReference type="OrthoDB" id="3366659at2759"/>
<evidence type="ECO:0000256" key="1">
    <source>
        <dbReference type="SAM" id="MobiDB-lite"/>
    </source>
</evidence>
<proteinExistence type="predicted"/>
<dbReference type="STRING" id="71784.A0A1Y2B9I5"/>
<keyword evidence="3" id="KW-1185">Reference proteome</keyword>
<feature type="compositionally biased region" description="Low complexity" evidence="1">
    <location>
        <begin position="189"/>
        <end position="203"/>
    </location>
</feature>
<dbReference type="InParanoid" id="A0A1Y2B9I5"/>
<name>A0A1Y2B9I5_9TREE</name>
<feature type="region of interest" description="Disordered" evidence="1">
    <location>
        <begin position="189"/>
        <end position="210"/>
    </location>
</feature>
<organism evidence="2 3">
    <name type="scientific">Naematelia encephala</name>
    <dbReference type="NCBI Taxonomy" id="71784"/>
    <lineage>
        <taxon>Eukaryota</taxon>
        <taxon>Fungi</taxon>
        <taxon>Dikarya</taxon>
        <taxon>Basidiomycota</taxon>
        <taxon>Agaricomycotina</taxon>
        <taxon>Tremellomycetes</taxon>
        <taxon>Tremellales</taxon>
        <taxon>Naemateliaceae</taxon>
        <taxon>Naematelia</taxon>
    </lineage>
</organism>
<evidence type="ECO:0000313" key="3">
    <source>
        <dbReference type="Proteomes" id="UP000193986"/>
    </source>
</evidence>
<protein>
    <submittedName>
        <fullName evidence="2">Uncharacterized protein</fullName>
    </submittedName>
</protein>
<sequence length="294" mass="32581">MSTTITTQNQGSPSSTTLKWPIDTDALYRTFKVSAAATTIGGIAGASIGFGSHANPYQYGGRMAVRYGLISLVFMGSREYLISPSLLRWQPTDGYTRRFNIMSAKALGKLPEGKETVVTFHDLRWNRVLDSATAGSLTAAGASFFIRQSVPFRAAFTGALVFSILQLTGNHMRILRLYLLGTFTDPQPSSSSIPTSTTSTSTTKVQSQDQRRLDLIAPQKTVDEYGHDTSTGQGSFSARLLNFMSYFSPLTPITDQEYLDKLEKRQNIIQVRLRGIEKEEQWLFEKSQEKSKST</sequence>
<dbReference type="Proteomes" id="UP000193986">
    <property type="component" value="Unassembled WGS sequence"/>
</dbReference>
<comment type="caution">
    <text evidence="2">The sequence shown here is derived from an EMBL/GenBank/DDBJ whole genome shotgun (WGS) entry which is preliminary data.</text>
</comment>
<dbReference type="PANTHER" id="PTHR41390">
    <property type="entry name" value="CHROMOSOME 7, WHOLE GENOME SHOTGUN SEQUENCE"/>
    <property type="match status" value="1"/>
</dbReference>
<dbReference type="PANTHER" id="PTHR41390:SF1">
    <property type="entry name" value="NADH-UBIQUINONE OXIDOREDUCTASE 213 KDA SUBUNIT"/>
    <property type="match status" value="1"/>
</dbReference>
<accession>A0A1Y2B9I5</accession>
<dbReference type="AlphaFoldDB" id="A0A1Y2B9I5"/>